<dbReference type="RefSeq" id="WP_207550424.1">
    <property type="nucleotide sequence ID" value="NZ_FAOZ01000023.1"/>
</dbReference>
<evidence type="ECO:0000256" key="1">
    <source>
        <dbReference type="SAM" id="MobiDB-lite"/>
    </source>
</evidence>
<name>A0A0S4QTX0_9ACTN</name>
<reference evidence="3" key="1">
    <citation type="submission" date="2015-11" db="EMBL/GenBank/DDBJ databases">
        <authorList>
            <person name="Varghese N."/>
        </authorList>
    </citation>
    <scope>NUCLEOTIDE SEQUENCE [LARGE SCALE GENOMIC DNA]</scope>
    <source>
        <strain evidence="3">DSM 45899</strain>
    </source>
</reference>
<feature type="compositionally biased region" description="Low complexity" evidence="1">
    <location>
        <begin position="33"/>
        <end position="46"/>
    </location>
</feature>
<evidence type="ECO:0000313" key="3">
    <source>
        <dbReference type="Proteomes" id="UP000198802"/>
    </source>
</evidence>
<proteinExistence type="predicted"/>
<dbReference type="Proteomes" id="UP000198802">
    <property type="component" value="Unassembled WGS sequence"/>
</dbReference>
<keyword evidence="3" id="KW-1185">Reference proteome</keyword>
<accession>A0A0S4QTX0</accession>
<dbReference type="EMBL" id="FAOZ01000023">
    <property type="protein sequence ID" value="CUU58973.1"/>
    <property type="molecule type" value="Genomic_DNA"/>
</dbReference>
<feature type="region of interest" description="Disordered" evidence="1">
    <location>
        <begin position="25"/>
        <end position="53"/>
    </location>
</feature>
<protein>
    <submittedName>
        <fullName evidence="2">Uncharacterized protein</fullName>
    </submittedName>
</protein>
<organism evidence="2 3">
    <name type="scientific">Parafrankia irregularis</name>
    <dbReference type="NCBI Taxonomy" id="795642"/>
    <lineage>
        <taxon>Bacteria</taxon>
        <taxon>Bacillati</taxon>
        <taxon>Actinomycetota</taxon>
        <taxon>Actinomycetes</taxon>
        <taxon>Frankiales</taxon>
        <taxon>Frankiaceae</taxon>
        <taxon>Parafrankia</taxon>
    </lineage>
</organism>
<sequence>MAHAFQLFQLPVTAFLIAPPMSVPKNPSSGVQSTGAAAPSGPTAAAMQMKRMA</sequence>
<evidence type="ECO:0000313" key="2">
    <source>
        <dbReference type="EMBL" id="CUU58973.1"/>
    </source>
</evidence>
<dbReference type="AlphaFoldDB" id="A0A0S4QTX0"/>
<gene>
    <name evidence="2" type="ORF">Ga0074812_123102</name>
</gene>